<sequence length="2030" mass="222885">MHENATLAKTPQSTPAAVANQVVPVQEQAEQEPNLMQLLPVQLKLAVGAPDDPLEQEADSMADKVMRMPDTKFVHRKSPGSGYAEDEVQLKPLGGSKVPFISTQSYRVTAIQPKLSVGAQDSPLERKADSMADRVMQMPAASFIYRKATDGALYDDEHVRLKPSANILMPFIRTKNEDDEVNDSVAARIQTNRGKGMPLSGGIKEFMESRFGVDFGEVSIHTGDEAARLNAALNARAFAVGNDIYFNAGEYRPDTDEGKHLLAHELTHVIQTSKASLNKINDQVSSVNGDDKILKDPDPKLATADDEQLLSLALGMLKAHPRGTQRSGAISILVALALKQGVAQQRAAQLIKQMLAGVPDKNIDDHSAAVEELQHWVAKNIEGYDLLLYGRLWYADHGKNEIGSSKVIGPFRTWLHYNQGKFAIDYLRRKATGADKLQANIAGRIVVDLLELENDPESQKYKPNYAALRQMAQANGLESFGSIGMASATPIIFSALSAMRQQMEVLLRMVKLGPLGDQWSDADQKLLTDKINSLSVKGMQVSSGRISFSAENREETEHYILTISADANVNWLLDMAQAFTIAADTGGRLQNHTELLHQNAEALDKLMGAKNMEQSDERLALFDLRHEYITEWLSILGETFKGNVGELAENYQARIDMIDRKVEHFDEVIAKRKFKTAREHYGKYSGMWNDGNNAYPGNDKLQEAFFFTMRRVLQWEKDTLSQRFATGFSGTMGGKRVSMAPSDDYITTDLHVATALETDTNIFGMQSALFLVYASNLNLHNTMIKSDIGSADFRAEQGKRLTDMRAELEGLWNKNDFETFLKRTDAYQKTMESVAEDIKDRAKIDFLINLAITLVAALVTEGAALAVRLASLSEMLALARTARAISSMSTLFEIGVFTSAELTMQHMAFGKEIGASEVVKSVATNLAFMGVLKGVGKLAEPLAKGSPIRQLMFGHLITFTGVASISATATRIETGHWPPDIALFLAQTATTYLLIAGMHHAFQRMVAKPAISNAAKTRLENLNASNEALEVQLREKVLFGELSRADFEVMRTERLRLIEEARLVGEVLKDGGVISAAEMKSINAVAESAKLDAQNATFPINGPSGGKTVLALPAPDSVIELTRVGDTDTYVYDPNKPHTGVDNMLARYKEKGFKTEGNNALTRVIDPVGRTRFLLTSAPQKNTRLLLPAGIGSDAPVKSALERATNISEAQLPALRAQLAKINREIEVKLPADGYADHTILATISMLVEQMSILTPNWPIDGVRGLADAMALERGISRRAIRALFKAVPTNAIADLFANYHVIVTSPKVKNGSEFLIAEDLRPGNSVKLIDAWMKIREKGYELPEDMDMRAVRGVLRQIDKMPGGWLQWLSNIAKEKRGDSLRSVSGLTDPSVTMPKNVTELLANLSADIAGHPGLNPLAGANGEAFVKQLEAVPGAGKFAEARLRQGFVIKVDNLRLQVAMLVQSPALLHGKWELLLGDANEVRQTTDVLLKGGKILTADGYIGPKAPLPNVSLIAFNLPGGGNVLNAPASMDVHIDLLYTEGDGSLSAMETTTAELGLPAAWSSLDPESPNYKNTDIDWKAVDSNISSHRKFMQAVKIYQLNKMATALGTAWSGQQVNPANMYMRAGDFSAPAARALESLGFKLQNLQGKTETAAQVVARKRNVKQDAKTAAFQLKIAYKPNQFGVDKISYKPGAESVAEIRRYYSKEIITGPDKDGVIVVQMSDGSKLTFYPENKEATFTKTLIERPATKLDPKTPHSISIQWSNIGSIPGIKIQRGPTAPIVTAKDFWNETGDKMYDIVKDGYYMKYNANDGRLLIGDVQKGEVLGFYLDDARNFPNPPYGEVLIKDPMKDMPMAIDKLRVYHGLTGKNAPLTGKFSSGAVIVGDPNKTTTIVGAFVVVDGKVTYTDMPQLFDNFGNLKNADFGAKKGGFNVLNVGEGFYEPGTFFDKYNRPWLLEAIKRDDIFYSASDPKRDIFIFQRDSNGDWIEVPDPVTGLPVRKRTGFGKEVQILEQNGYKYDVATKTFKK</sequence>
<evidence type="ECO:0000313" key="2">
    <source>
        <dbReference type="EMBL" id="GAA4316909.1"/>
    </source>
</evidence>
<dbReference type="Pfam" id="PF13699">
    <property type="entry name" value="eCIS_core"/>
    <property type="match status" value="1"/>
</dbReference>
<protein>
    <recommendedName>
        <fullName evidence="1">eCIS core domain-containing protein</fullName>
    </recommendedName>
</protein>
<dbReference type="InterPro" id="IPR025295">
    <property type="entry name" value="eCIS_core_dom"/>
</dbReference>
<evidence type="ECO:0000313" key="3">
    <source>
        <dbReference type="Proteomes" id="UP001500582"/>
    </source>
</evidence>
<reference evidence="3" key="1">
    <citation type="journal article" date="2019" name="Int. J. Syst. Evol. Microbiol.">
        <title>The Global Catalogue of Microorganisms (GCM) 10K type strain sequencing project: providing services to taxonomists for standard genome sequencing and annotation.</title>
        <authorList>
            <consortium name="The Broad Institute Genomics Platform"/>
            <consortium name="The Broad Institute Genome Sequencing Center for Infectious Disease"/>
            <person name="Wu L."/>
            <person name="Ma J."/>
        </authorList>
    </citation>
    <scope>NUCLEOTIDE SEQUENCE [LARGE SCALE GENOMIC DNA]</scope>
    <source>
        <strain evidence="3">JCM 17705</strain>
    </source>
</reference>
<gene>
    <name evidence="2" type="ORF">GCM10023149_14210</name>
</gene>
<evidence type="ECO:0000259" key="1">
    <source>
        <dbReference type="Pfam" id="PF13699"/>
    </source>
</evidence>
<keyword evidence="3" id="KW-1185">Reference proteome</keyword>
<accession>A0ABP8G3Z2</accession>
<name>A0ABP8G3Z2_9SPHI</name>
<comment type="caution">
    <text evidence="2">The sequence shown here is derived from an EMBL/GenBank/DDBJ whole genome shotgun (WGS) entry which is preliminary data.</text>
</comment>
<dbReference type="RefSeq" id="WP_345210326.1">
    <property type="nucleotide sequence ID" value="NZ_BAABFT010000003.1"/>
</dbReference>
<dbReference type="Proteomes" id="UP001500582">
    <property type="component" value="Unassembled WGS sequence"/>
</dbReference>
<dbReference type="EMBL" id="BAABFT010000003">
    <property type="protein sequence ID" value="GAA4316909.1"/>
    <property type="molecule type" value="Genomic_DNA"/>
</dbReference>
<organism evidence="2 3">
    <name type="scientific">Mucilaginibacter gynuensis</name>
    <dbReference type="NCBI Taxonomy" id="1302236"/>
    <lineage>
        <taxon>Bacteria</taxon>
        <taxon>Pseudomonadati</taxon>
        <taxon>Bacteroidota</taxon>
        <taxon>Sphingobacteriia</taxon>
        <taxon>Sphingobacteriales</taxon>
        <taxon>Sphingobacteriaceae</taxon>
        <taxon>Mucilaginibacter</taxon>
    </lineage>
</organism>
<proteinExistence type="predicted"/>
<feature type="domain" description="eCIS core" evidence="1">
    <location>
        <begin position="198"/>
        <end position="274"/>
    </location>
</feature>